<sequence length="39" mass="4282">MVYEWDAKRARRVQLGKLGLAFIAACGVFAIGSWVVSIV</sequence>
<keyword evidence="1" id="KW-0812">Transmembrane</keyword>
<protein>
    <submittedName>
        <fullName evidence="2">Uncharacterized protein</fullName>
    </submittedName>
</protein>
<keyword evidence="1" id="KW-0472">Membrane</keyword>
<name>A0ABT9PU87_9HYPH</name>
<keyword evidence="1" id="KW-1133">Transmembrane helix</keyword>
<keyword evidence="3" id="KW-1185">Reference proteome</keyword>
<evidence type="ECO:0000313" key="3">
    <source>
        <dbReference type="Proteomes" id="UP001241472"/>
    </source>
</evidence>
<feature type="transmembrane region" description="Helical" evidence="1">
    <location>
        <begin position="18"/>
        <end position="36"/>
    </location>
</feature>
<dbReference type="Proteomes" id="UP001241472">
    <property type="component" value="Unassembled WGS sequence"/>
</dbReference>
<proteinExistence type="predicted"/>
<evidence type="ECO:0000313" key="2">
    <source>
        <dbReference type="EMBL" id="MDP9837678.1"/>
    </source>
</evidence>
<reference evidence="2 3" key="1">
    <citation type="submission" date="2023-07" db="EMBL/GenBank/DDBJ databases">
        <title>Sorghum-associated microbial communities from plants grown in Nebraska, USA.</title>
        <authorList>
            <person name="Schachtman D."/>
        </authorList>
    </citation>
    <scope>NUCLEOTIDE SEQUENCE [LARGE SCALE GENOMIC DNA]</scope>
    <source>
        <strain evidence="2 3">DS1307</strain>
    </source>
</reference>
<evidence type="ECO:0000256" key="1">
    <source>
        <dbReference type="SAM" id="Phobius"/>
    </source>
</evidence>
<organism evidence="2 3">
    <name type="scientific">Neorhizobium huautlense</name>
    <dbReference type="NCBI Taxonomy" id="67774"/>
    <lineage>
        <taxon>Bacteria</taxon>
        <taxon>Pseudomonadati</taxon>
        <taxon>Pseudomonadota</taxon>
        <taxon>Alphaproteobacteria</taxon>
        <taxon>Hyphomicrobiales</taxon>
        <taxon>Rhizobiaceae</taxon>
        <taxon>Rhizobium/Agrobacterium group</taxon>
        <taxon>Neorhizobium</taxon>
    </lineage>
</organism>
<dbReference type="EMBL" id="JAUSRF010000007">
    <property type="protein sequence ID" value="MDP9837678.1"/>
    <property type="molecule type" value="Genomic_DNA"/>
</dbReference>
<comment type="caution">
    <text evidence="2">The sequence shown here is derived from an EMBL/GenBank/DDBJ whole genome shotgun (WGS) entry which is preliminary data.</text>
</comment>
<accession>A0ABT9PU87</accession>
<gene>
    <name evidence="2" type="ORF">J2T09_002435</name>
</gene>